<evidence type="ECO:0000259" key="2">
    <source>
        <dbReference type="Pfam" id="PF13349"/>
    </source>
</evidence>
<keyword evidence="1" id="KW-0812">Transmembrane</keyword>
<dbReference type="Pfam" id="PF13349">
    <property type="entry name" value="DUF4097"/>
    <property type="match status" value="1"/>
</dbReference>
<keyword evidence="1" id="KW-1133">Transmembrane helix</keyword>
<proteinExistence type="predicted"/>
<keyword evidence="4" id="KW-1185">Reference proteome</keyword>
<gene>
    <name evidence="3" type="ORF">P0Y55_16330</name>
</gene>
<reference evidence="3" key="1">
    <citation type="submission" date="2023-03" db="EMBL/GenBank/DDBJ databases">
        <title>Andean soil-derived lignocellulolytic bacterial consortium as a source of novel taxa and putative plastic-active enzymes.</title>
        <authorList>
            <person name="Diaz-Garcia L."/>
            <person name="Chuvochina M."/>
            <person name="Feuerriegel G."/>
            <person name="Bunk B."/>
            <person name="Sproer C."/>
            <person name="Streit W.R."/>
            <person name="Rodriguez L.M."/>
            <person name="Overmann J."/>
            <person name="Jimenez D.J."/>
        </authorList>
    </citation>
    <scope>NUCLEOTIDE SEQUENCE</scope>
    <source>
        <strain evidence="3">MAG 2441</strain>
    </source>
</reference>
<sequence>MRKGWVITAYALIIIGVIGLAFNKFDLGNKQKISINKEWTFDAATLKNMTVIGSSDNLEVEFVRSNDGTGFIEVDGEFSQQVVDRIMSTAISGDSFQLDLSADSEFTVFAFDFSNPKTHITVTIPDGETLDTLDVNSTSGNTKVRNILAANATVTTTSGNLTVADTQIDNLILKANSGNIIAEEITSNLDVSITSGNMKITDLSGELSAKANSGNITVTQKTTGSAKVQATSGNVHFTVANGFSGIYNLRANSGNIKSPDSIGTSSDIINIQTTSGNIKVKE</sequence>
<feature type="transmembrane region" description="Helical" evidence="1">
    <location>
        <begin position="6"/>
        <end position="23"/>
    </location>
</feature>
<feature type="domain" description="DUF4097" evidence="2">
    <location>
        <begin position="88"/>
        <end position="280"/>
    </location>
</feature>
<organism evidence="3 4">
    <name type="scientific">Candidatus Cohnella colombiensis</name>
    <dbReference type="NCBI Taxonomy" id="3121368"/>
    <lineage>
        <taxon>Bacteria</taxon>
        <taxon>Bacillati</taxon>
        <taxon>Bacillota</taxon>
        <taxon>Bacilli</taxon>
        <taxon>Bacillales</taxon>
        <taxon>Paenibacillaceae</taxon>
        <taxon>Cohnella</taxon>
    </lineage>
</organism>
<accession>A0AA95EW80</accession>
<dbReference type="EMBL" id="CP119317">
    <property type="protein sequence ID" value="WEK54106.1"/>
    <property type="molecule type" value="Genomic_DNA"/>
</dbReference>
<protein>
    <submittedName>
        <fullName evidence="3">DUF4097 family beta strand repeat-containing protein</fullName>
    </submittedName>
</protein>
<evidence type="ECO:0000256" key="1">
    <source>
        <dbReference type="SAM" id="Phobius"/>
    </source>
</evidence>
<name>A0AA95EW80_9BACL</name>
<evidence type="ECO:0000313" key="4">
    <source>
        <dbReference type="Proteomes" id="UP001178662"/>
    </source>
</evidence>
<dbReference type="AlphaFoldDB" id="A0AA95EW80"/>
<keyword evidence="1" id="KW-0472">Membrane</keyword>
<dbReference type="InterPro" id="IPR025164">
    <property type="entry name" value="Toastrack_DUF4097"/>
</dbReference>
<evidence type="ECO:0000313" key="3">
    <source>
        <dbReference type="EMBL" id="WEK54106.1"/>
    </source>
</evidence>
<dbReference type="Proteomes" id="UP001178662">
    <property type="component" value="Chromosome"/>
</dbReference>